<comment type="caution">
    <text evidence="2">The sequence shown here is derived from an EMBL/GenBank/DDBJ whole genome shotgun (WGS) entry which is preliminary data.</text>
</comment>
<proteinExistence type="predicted"/>
<dbReference type="EMBL" id="RZNB01000002">
    <property type="protein sequence ID" value="RWZ51478.1"/>
    <property type="molecule type" value="Genomic_DNA"/>
</dbReference>
<feature type="transmembrane region" description="Helical" evidence="1">
    <location>
        <begin position="91"/>
        <end position="109"/>
    </location>
</feature>
<keyword evidence="1" id="KW-0472">Membrane</keyword>
<accession>A0A444PUD8</accession>
<name>A0A444PUD8_9MICO</name>
<evidence type="ECO:0000256" key="1">
    <source>
        <dbReference type="SAM" id="Phobius"/>
    </source>
</evidence>
<dbReference type="Proteomes" id="UP000288547">
    <property type="component" value="Unassembled WGS sequence"/>
</dbReference>
<feature type="transmembrane region" description="Helical" evidence="1">
    <location>
        <begin position="9"/>
        <end position="31"/>
    </location>
</feature>
<keyword evidence="3" id="KW-1185">Reference proteome</keyword>
<organism evidence="2 3">
    <name type="scientific">Labedella phragmitis</name>
    <dbReference type="NCBI Taxonomy" id="2498849"/>
    <lineage>
        <taxon>Bacteria</taxon>
        <taxon>Bacillati</taxon>
        <taxon>Actinomycetota</taxon>
        <taxon>Actinomycetes</taxon>
        <taxon>Micrococcales</taxon>
        <taxon>Microbacteriaceae</taxon>
        <taxon>Labedella</taxon>
    </lineage>
</organism>
<dbReference type="AlphaFoldDB" id="A0A444PUD8"/>
<dbReference type="RefSeq" id="WP_128494194.1">
    <property type="nucleotide sequence ID" value="NZ_RZNB01000002.1"/>
</dbReference>
<gene>
    <name evidence="2" type="ORF">ELQ90_05005</name>
</gene>
<feature type="transmembrane region" description="Helical" evidence="1">
    <location>
        <begin position="43"/>
        <end position="70"/>
    </location>
</feature>
<keyword evidence="1" id="KW-0812">Transmembrane</keyword>
<feature type="transmembrane region" description="Helical" evidence="1">
    <location>
        <begin position="115"/>
        <end position="138"/>
    </location>
</feature>
<evidence type="ECO:0000313" key="3">
    <source>
        <dbReference type="Proteomes" id="UP000288547"/>
    </source>
</evidence>
<reference evidence="2 3" key="1">
    <citation type="submission" date="2018-12" db="EMBL/GenBank/DDBJ databases">
        <authorList>
            <person name="Li F."/>
        </authorList>
    </citation>
    <scope>NUCLEOTIDE SEQUENCE [LARGE SCALE GENOMIC DNA]</scope>
    <source>
        <strain evidence="2 3">11W25H-1</strain>
    </source>
</reference>
<dbReference type="OrthoDB" id="4559359at2"/>
<sequence length="145" mass="14841">MSAHERSTWLYGVVAIVGYVTYVVVLLTVSGGGPLEDAPYEPLLIGTVVGAIVVGIVANIVLGIVAGMIGGRGAGRVDVRDQEISQLGERVGNAPLVLAALGALVLAIVDADAFWIANALYLGFVLSAVLGTVARLAVYRGGLRA</sequence>
<protein>
    <submittedName>
        <fullName evidence="2">Uncharacterized protein</fullName>
    </submittedName>
</protein>
<evidence type="ECO:0000313" key="2">
    <source>
        <dbReference type="EMBL" id="RWZ51478.1"/>
    </source>
</evidence>
<keyword evidence="1" id="KW-1133">Transmembrane helix</keyword>